<proteinExistence type="predicted"/>
<dbReference type="InterPro" id="IPR009579">
    <property type="entry name" value="DUF1192"/>
</dbReference>
<dbReference type="AlphaFoldDB" id="A0A9X3AYV3"/>
<evidence type="ECO:0000313" key="2">
    <source>
        <dbReference type="Proteomes" id="UP001149009"/>
    </source>
</evidence>
<comment type="caution">
    <text evidence="1">The sequence shown here is derived from an EMBL/GenBank/DDBJ whole genome shotgun (WGS) entry which is preliminary data.</text>
</comment>
<dbReference type="RefSeq" id="WP_261513790.1">
    <property type="nucleotide sequence ID" value="NZ_JAODNV010000004.1"/>
</dbReference>
<sequence length="61" mass="6915">MEDDVAARPPGYTIGQDISTLSVEELERSIVLLREEAERLERELRARGSTKAVAEALFRRN</sequence>
<evidence type="ECO:0000313" key="1">
    <source>
        <dbReference type="EMBL" id="MCT8989105.1"/>
    </source>
</evidence>
<dbReference type="Proteomes" id="UP001149009">
    <property type="component" value="Unassembled WGS sequence"/>
</dbReference>
<dbReference type="Pfam" id="PF06698">
    <property type="entry name" value="DUF1192"/>
    <property type="match status" value="1"/>
</dbReference>
<organism evidence="1 2">
    <name type="scientific">Chelativorans petroleitrophicus</name>
    <dbReference type="NCBI Taxonomy" id="2975484"/>
    <lineage>
        <taxon>Bacteria</taxon>
        <taxon>Pseudomonadati</taxon>
        <taxon>Pseudomonadota</taxon>
        <taxon>Alphaproteobacteria</taxon>
        <taxon>Hyphomicrobiales</taxon>
        <taxon>Phyllobacteriaceae</taxon>
        <taxon>Chelativorans</taxon>
    </lineage>
</organism>
<dbReference type="EMBL" id="JAODNV010000004">
    <property type="protein sequence ID" value="MCT8989105.1"/>
    <property type="molecule type" value="Genomic_DNA"/>
</dbReference>
<keyword evidence="2" id="KW-1185">Reference proteome</keyword>
<gene>
    <name evidence="1" type="ORF">NYR54_02175</name>
</gene>
<protein>
    <submittedName>
        <fullName evidence="1">DUF1192 domain-containing protein</fullName>
    </submittedName>
</protein>
<reference evidence="1" key="1">
    <citation type="submission" date="2022-08" db="EMBL/GenBank/DDBJ databases">
        <title>Chelativorans sichuanense sp. nov., a paraffin oil-degrading bacterium isolated from a mixture of oil-based drill cuttings and paddy soil.</title>
        <authorList>
            <person name="Yu J."/>
            <person name="Liu H."/>
            <person name="Chen Q."/>
        </authorList>
    </citation>
    <scope>NUCLEOTIDE SEQUENCE</scope>
    <source>
        <strain evidence="1">SCAU 2101</strain>
    </source>
</reference>
<accession>A0A9X3AYV3</accession>
<name>A0A9X3AYV3_9HYPH</name>